<protein>
    <recommendedName>
        <fullName evidence="5">Putative nuclease HARBI1</fullName>
    </recommendedName>
    <alternativeName>
        <fullName evidence="11">Harbinger transposase-derived nuclease</fullName>
    </alternativeName>
</protein>
<evidence type="ECO:0000256" key="4">
    <source>
        <dbReference type="ARBA" id="ARBA00006958"/>
    </source>
</evidence>
<name>A0A8S3UWZ2_MYTED</name>
<evidence type="ECO:0000256" key="12">
    <source>
        <dbReference type="ARBA" id="ARBA00045850"/>
    </source>
</evidence>
<evidence type="ECO:0000256" key="10">
    <source>
        <dbReference type="ARBA" id="ARBA00023242"/>
    </source>
</evidence>
<evidence type="ECO:0000256" key="8">
    <source>
        <dbReference type="ARBA" id="ARBA00022723"/>
    </source>
</evidence>
<comment type="caution">
    <text evidence="14">The sequence shown here is derived from an EMBL/GenBank/DDBJ whole genome shotgun (WGS) entry which is preliminary data.</text>
</comment>
<dbReference type="OrthoDB" id="6044916at2759"/>
<evidence type="ECO:0000256" key="1">
    <source>
        <dbReference type="ARBA" id="ARBA00001968"/>
    </source>
</evidence>
<feature type="domain" description="DDE Tnp4" evidence="13">
    <location>
        <begin position="145"/>
        <end position="297"/>
    </location>
</feature>
<keyword evidence="15" id="KW-1185">Reference proteome</keyword>
<dbReference type="PRINTS" id="PR02086">
    <property type="entry name" value="PUTNUCHARBI1"/>
</dbReference>
<sequence length="346" mass="39090">MAVNVLFQPPVVRRERHFRGFDPLEREFSDEELRQRYRFGRETIGYLSDLMRGDLERGTKKETALSVEQQVMIALRFYGSGSHLQVVGDTMGFDKSTVSRVIDRVTDSLVAMKDDFISWPDNQRKNLIRAGFYEKAAFPNVVGCIDGTHIRITGPSIDEPAFVNRKGFHSINVQAICDHEGRFTNISARWPGSAHDSHVFRTSAIGQHLENGYQGIGQGVLLGDSGYPCRQFLLTPYRQPAAGRGQARFNRRHCSTRSTIERTFGIWKKRFHILGSEIRMKPDKACRIIIACGILHNIAIMRNEPEVAEEQLIDNQPQMPPYNEASACESVTGSELPPTNFCNSSI</sequence>
<evidence type="ECO:0000256" key="5">
    <source>
        <dbReference type="ARBA" id="ARBA00015519"/>
    </source>
</evidence>
<dbReference type="AlphaFoldDB" id="A0A8S3UWZ2"/>
<dbReference type="InterPro" id="IPR045249">
    <property type="entry name" value="HARBI1-like"/>
</dbReference>
<dbReference type="InterPro" id="IPR026103">
    <property type="entry name" value="HARBI1_animal"/>
</dbReference>
<dbReference type="GO" id="GO:0046872">
    <property type="term" value="F:metal ion binding"/>
    <property type="evidence" value="ECO:0007669"/>
    <property type="project" value="UniProtKB-KW"/>
</dbReference>
<dbReference type="InterPro" id="IPR027806">
    <property type="entry name" value="HARBI1_dom"/>
</dbReference>
<evidence type="ECO:0000259" key="13">
    <source>
        <dbReference type="Pfam" id="PF13359"/>
    </source>
</evidence>
<keyword evidence="8" id="KW-0479">Metal-binding</keyword>
<keyword evidence="9 14" id="KW-0378">Hydrolase</keyword>
<dbReference type="Pfam" id="PF13359">
    <property type="entry name" value="DDE_Tnp_4"/>
    <property type="match status" value="1"/>
</dbReference>
<comment type="subcellular location">
    <subcellularLocation>
        <location evidence="3">Cytoplasm</location>
    </subcellularLocation>
    <subcellularLocation>
        <location evidence="2">Nucleus</location>
    </subcellularLocation>
</comment>
<dbReference type="PANTHER" id="PTHR22930">
    <property type="match status" value="1"/>
</dbReference>
<comment type="cofactor">
    <cofactor evidence="1">
        <name>a divalent metal cation</name>
        <dbReference type="ChEBI" id="CHEBI:60240"/>
    </cofactor>
</comment>
<evidence type="ECO:0000256" key="2">
    <source>
        <dbReference type="ARBA" id="ARBA00004123"/>
    </source>
</evidence>
<evidence type="ECO:0000256" key="7">
    <source>
        <dbReference type="ARBA" id="ARBA00022722"/>
    </source>
</evidence>
<evidence type="ECO:0000313" key="15">
    <source>
        <dbReference type="Proteomes" id="UP000683360"/>
    </source>
</evidence>
<gene>
    <name evidence="14" type="ORF">MEDL_62292</name>
</gene>
<evidence type="ECO:0000256" key="9">
    <source>
        <dbReference type="ARBA" id="ARBA00022801"/>
    </source>
</evidence>
<dbReference type="GO" id="GO:0004518">
    <property type="term" value="F:nuclease activity"/>
    <property type="evidence" value="ECO:0007669"/>
    <property type="project" value="UniProtKB-KW"/>
</dbReference>
<keyword evidence="7" id="KW-0540">Nuclease</keyword>
<accession>A0A8S3UWZ2</accession>
<evidence type="ECO:0000256" key="3">
    <source>
        <dbReference type="ARBA" id="ARBA00004496"/>
    </source>
</evidence>
<comment type="similarity">
    <text evidence="4">Belongs to the HARBI1 family.</text>
</comment>
<evidence type="ECO:0000256" key="11">
    <source>
        <dbReference type="ARBA" id="ARBA00030126"/>
    </source>
</evidence>
<dbReference type="GO" id="GO:0005634">
    <property type="term" value="C:nucleus"/>
    <property type="evidence" value="ECO:0007669"/>
    <property type="project" value="UniProtKB-SubCell"/>
</dbReference>
<keyword evidence="6" id="KW-0963">Cytoplasm</keyword>
<reference evidence="14" key="1">
    <citation type="submission" date="2021-03" db="EMBL/GenBank/DDBJ databases">
        <authorList>
            <person name="Bekaert M."/>
        </authorList>
    </citation>
    <scope>NUCLEOTIDE SEQUENCE</scope>
</reference>
<dbReference type="GO" id="GO:0016787">
    <property type="term" value="F:hydrolase activity"/>
    <property type="evidence" value="ECO:0007669"/>
    <property type="project" value="UniProtKB-KW"/>
</dbReference>
<keyword evidence="10" id="KW-0539">Nucleus</keyword>
<organism evidence="14 15">
    <name type="scientific">Mytilus edulis</name>
    <name type="common">Blue mussel</name>
    <dbReference type="NCBI Taxonomy" id="6550"/>
    <lineage>
        <taxon>Eukaryota</taxon>
        <taxon>Metazoa</taxon>
        <taxon>Spiralia</taxon>
        <taxon>Lophotrochozoa</taxon>
        <taxon>Mollusca</taxon>
        <taxon>Bivalvia</taxon>
        <taxon>Autobranchia</taxon>
        <taxon>Pteriomorphia</taxon>
        <taxon>Mytilida</taxon>
        <taxon>Mytiloidea</taxon>
        <taxon>Mytilidae</taxon>
        <taxon>Mytilinae</taxon>
        <taxon>Mytilus</taxon>
    </lineage>
</organism>
<dbReference type="GO" id="GO:0005737">
    <property type="term" value="C:cytoplasm"/>
    <property type="evidence" value="ECO:0007669"/>
    <property type="project" value="UniProtKB-SubCell"/>
</dbReference>
<evidence type="ECO:0000256" key="6">
    <source>
        <dbReference type="ARBA" id="ARBA00022490"/>
    </source>
</evidence>
<dbReference type="PANTHER" id="PTHR22930:SF267">
    <property type="entry name" value="NUCLEASE HARBI1-RELATED"/>
    <property type="match status" value="1"/>
</dbReference>
<comment type="function">
    <text evidence="12">Transposase-derived protein that may have nuclease activity. Does not have transposase activity.</text>
</comment>
<dbReference type="Proteomes" id="UP000683360">
    <property type="component" value="Unassembled WGS sequence"/>
</dbReference>
<evidence type="ECO:0000313" key="14">
    <source>
        <dbReference type="EMBL" id="CAG2250587.1"/>
    </source>
</evidence>
<dbReference type="EMBL" id="CAJPWZ010003056">
    <property type="protein sequence ID" value="CAG2250587.1"/>
    <property type="molecule type" value="Genomic_DNA"/>
</dbReference>
<proteinExistence type="inferred from homology"/>